<comment type="caution">
    <text evidence="8">The sequence shown here is derived from an EMBL/GenBank/DDBJ whole genome shotgun (WGS) entry which is preliminary data.</text>
</comment>
<dbReference type="Pfam" id="PF13641">
    <property type="entry name" value="Glyco_tranf_2_3"/>
    <property type="match status" value="1"/>
</dbReference>
<keyword evidence="3" id="KW-0328">Glycosyltransferase</keyword>
<feature type="domain" description="Galactofuranosyltransferase-2 C-terminal" evidence="7">
    <location>
        <begin position="449"/>
        <end position="645"/>
    </location>
</feature>
<evidence type="ECO:0000256" key="3">
    <source>
        <dbReference type="ARBA" id="ARBA00022676"/>
    </source>
</evidence>
<dbReference type="OrthoDB" id="3225550at2"/>
<gene>
    <name evidence="8" type="ORF">ET989_08870</name>
</gene>
<evidence type="ECO:0000256" key="5">
    <source>
        <dbReference type="SAM" id="MobiDB-lite"/>
    </source>
</evidence>
<dbReference type="AlphaFoldDB" id="A0A4Q9KCT5"/>
<reference evidence="8 9" key="1">
    <citation type="submission" date="2019-01" db="EMBL/GenBank/DDBJ databases">
        <title>Lactibacter flavus gen. nov., sp. nov., a novel bacterium of the family Propionibacteriaceae isolated from raw milk and dairy products.</title>
        <authorList>
            <person name="Huptas C."/>
            <person name="Wenning M."/>
            <person name="Breitenwieser F."/>
            <person name="Doll E."/>
            <person name="Von Neubeck M."/>
            <person name="Busse H.-J."/>
            <person name="Scherer S."/>
        </authorList>
    </citation>
    <scope>NUCLEOTIDE SEQUENCE [LARGE SCALE GENOMIC DNA]</scope>
    <source>
        <strain evidence="8 9">KCTC 33808</strain>
    </source>
</reference>
<sequence length="654" mass="73860">MTDLEVLWRVAFPTPDRLDTAPLYVDTRRARTNPSQVPGREAEAEAPVDILDAAVTHNDWFTSRRSLTLPAGHQVSLAAYFNAFPAAYWRHWTTVREVTLRLDVEGHGMVAVQRSTASGAVQRVETVAVDGGRRTVEVPISIQRFADGGWLWFDLLSGAGDLVLHQADWMAPALDREAGRATLEITTMNKPSYCSANLAKLAEHTELLERLDEVLVVDQGDQLVEDDPGFAAAAEALGGKLRVIRQSNLGGSGGFARGMSEAVQNGSTWVLLMDDDIRLEPESLVRLMTFSDRCARPTLVGAHMFDLNDPTVLHAYGEAIDRFRWHYAAAPGVERGEVDFRVESLRNTRSLHRRIDVDYNGWWMDLIPTSVIREIGLSLPIFIKWDDAEYGIRAQKAGYATVTLPGAAVWHESWLEKEDLIGWQGYFHARNRLITGLLHSEAPKGGRLLLESFNLNVKHLLAMEYYTEAIRSLGFEDVLAGPEHLFGLLDRRIKDVRAMAADYTDAQLKPEASDFPDPRPRDIPNFTRLPEHPRTRDLLPVAARMGIKRFLDRERPENAASPQQHLPHTRKQWWRLAGYDSVLASSADGLGVRWYQRRPDVYRAEMARTVRLVTSLVREWDDLRRRYRAAQPDLVSLDAWAKVFDEHTVGETRP</sequence>
<accession>A0A4Q9KCT5</accession>
<dbReference type="PANTHER" id="PTHR43179">
    <property type="entry name" value="RHAMNOSYLTRANSFERASE WBBL"/>
    <property type="match status" value="1"/>
</dbReference>
<feature type="domain" description="Galactofuranosyltransferase GlfT2 N-terminal" evidence="6">
    <location>
        <begin position="60"/>
        <end position="172"/>
    </location>
</feature>
<dbReference type="RefSeq" id="WP_131168183.1">
    <property type="nucleotide sequence ID" value="NZ_SDMQ01000008.1"/>
</dbReference>
<dbReference type="GO" id="GO:0016757">
    <property type="term" value="F:glycosyltransferase activity"/>
    <property type="evidence" value="ECO:0007669"/>
    <property type="project" value="UniProtKB-KW"/>
</dbReference>
<dbReference type="Pfam" id="PF19320">
    <property type="entry name" value="GlfT2_domain3"/>
    <property type="match status" value="1"/>
</dbReference>
<dbReference type="SUPFAM" id="SSF53448">
    <property type="entry name" value="Nucleotide-diphospho-sugar transferases"/>
    <property type="match status" value="1"/>
</dbReference>
<dbReference type="EMBL" id="SDMQ01000008">
    <property type="protein sequence ID" value="TBT84254.1"/>
    <property type="molecule type" value="Genomic_DNA"/>
</dbReference>
<keyword evidence="9" id="KW-1185">Reference proteome</keyword>
<evidence type="ECO:0000259" key="7">
    <source>
        <dbReference type="Pfam" id="PF19320"/>
    </source>
</evidence>
<dbReference type="Proteomes" id="UP000292373">
    <property type="component" value="Unassembled WGS sequence"/>
</dbReference>
<evidence type="ECO:0000256" key="1">
    <source>
        <dbReference type="ARBA" id="ARBA00004776"/>
    </source>
</evidence>
<organism evidence="8 9">
    <name type="scientific">Propioniciclava sinopodophylli</name>
    <dbReference type="NCBI Taxonomy" id="1837344"/>
    <lineage>
        <taxon>Bacteria</taxon>
        <taxon>Bacillati</taxon>
        <taxon>Actinomycetota</taxon>
        <taxon>Actinomycetes</taxon>
        <taxon>Propionibacteriales</taxon>
        <taxon>Propionibacteriaceae</taxon>
        <taxon>Propioniciclava</taxon>
    </lineage>
</organism>
<dbReference type="InterPro" id="IPR029044">
    <property type="entry name" value="Nucleotide-diphossugar_trans"/>
</dbReference>
<evidence type="ECO:0000259" key="6">
    <source>
        <dbReference type="Pfam" id="PF17994"/>
    </source>
</evidence>
<comment type="similarity">
    <text evidence="2">Belongs to the glycosyltransferase 2 family.</text>
</comment>
<evidence type="ECO:0000256" key="2">
    <source>
        <dbReference type="ARBA" id="ARBA00006739"/>
    </source>
</evidence>
<proteinExistence type="inferred from homology"/>
<dbReference type="Pfam" id="PF17994">
    <property type="entry name" value="Glft2_N"/>
    <property type="match status" value="1"/>
</dbReference>
<dbReference type="Gene3D" id="3.90.550.60">
    <property type="match status" value="1"/>
</dbReference>
<dbReference type="InterPro" id="IPR045699">
    <property type="entry name" value="GlfT2_C"/>
</dbReference>
<evidence type="ECO:0000313" key="8">
    <source>
        <dbReference type="EMBL" id="TBT84254.1"/>
    </source>
</evidence>
<dbReference type="PANTHER" id="PTHR43179:SF12">
    <property type="entry name" value="GALACTOFURANOSYLTRANSFERASE GLFT2"/>
    <property type="match status" value="1"/>
</dbReference>
<name>A0A4Q9KCT5_9ACTN</name>
<evidence type="ECO:0000256" key="4">
    <source>
        <dbReference type="ARBA" id="ARBA00022679"/>
    </source>
</evidence>
<feature type="region of interest" description="Disordered" evidence="5">
    <location>
        <begin position="509"/>
        <end position="530"/>
    </location>
</feature>
<keyword evidence="4 8" id="KW-0808">Transferase</keyword>
<comment type="pathway">
    <text evidence="1">Cell wall biogenesis; cell wall polysaccharide biosynthesis.</text>
</comment>
<evidence type="ECO:0000313" key="9">
    <source>
        <dbReference type="Proteomes" id="UP000292373"/>
    </source>
</evidence>
<dbReference type="InterPro" id="IPR040492">
    <property type="entry name" value="GlfT2_N"/>
</dbReference>
<protein>
    <submittedName>
        <fullName evidence="8">Glycosyltransferase family 2 protein</fullName>
    </submittedName>
</protein>